<sequence length="270" mass="26619">MGHPGDQYGQGGQPYDGPGGQPQYGRPYDQPQYGQAQYGQPQDGGNQDGGNQAGGYPPPPGRPASYRPTQAFDRGYDPTDGYGGPGNYGPGGFGPDGAGPGGGGPGGSRRALVIAGAVICGVLVIAIVVVLVAVFSTGSRSTSSDAAAPTVTGSPETTSTAPTPQPGPALPSITIPNIPGLGSSPTAGGGDTYTVQVTGSGTAQVVAVGVPGTDMFGTKTLPWSKSFTTTSPLVSITVLGFQGPATCSITKNGSEITHNSSTGGMLMCNG</sequence>
<evidence type="ECO:0000256" key="2">
    <source>
        <dbReference type="SAM" id="Phobius"/>
    </source>
</evidence>
<dbReference type="Gene3D" id="2.60.40.2880">
    <property type="entry name" value="MmpS1-5, C-terminal soluble domain"/>
    <property type="match status" value="1"/>
</dbReference>
<keyword evidence="2" id="KW-0812">Transmembrane</keyword>
<protein>
    <recommendedName>
        <fullName evidence="5">MmpS family membrane protein</fullName>
    </recommendedName>
</protein>
<feature type="compositionally biased region" description="Gly residues" evidence="1">
    <location>
        <begin position="81"/>
        <end position="107"/>
    </location>
</feature>
<organism evidence="3 4">
    <name type="scientific">Tsukamurella soli</name>
    <dbReference type="NCBI Taxonomy" id="644556"/>
    <lineage>
        <taxon>Bacteria</taxon>
        <taxon>Bacillati</taxon>
        <taxon>Actinomycetota</taxon>
        <taxon>Actinomycetes</taxon>
        <taxon>Mycobacteriales</taxon>
        <taxon>Tsukamurellaceae</taxon>
        <taxon>Tsukamurella</taxon>
    </lineage>
</organism>
<keyword evidence="2" id="KW-1133">Transmembrane helix</keyword>
<accession>A0ABP8J2M1</accession>
<dbReference type="InterPro" id="IPR038468">
    <property type="entry name" value="MmpS_C"/>
</dbReference>
<dbReference type="RefSeq" id="WP_344990064.1">
    <property type="nucleotide sequence ID" value="NZ_BAABFR010000003.1"/>
</dbReference>
<gene>
    <name evidence="3" type="ORF">GCM10023147_03770</name>
</gene>
<evidence type="ECO:0000256" key="1">
    <source>
        <dbReference type="SAM" id="MobiDB-lite"/>
    </source>
</evidence>
<feature type="compositionally biased region" description="Polar residues" evidence="1">
    <location>
        <begin position="140"/>
        <end position="162"/>
    </location>
</feature>
<feature type="region of interest" description="Disordered" evidence="1">
    <location>
        <begin position="1"/>
        <end position="107"/>
    </location>
</feature>
<evidence type="ECO:0000313" key="4">
    <source>
        <dbReference type="Proteomes" id="UP001500635"/>
    </source>
</evidence>
<name>A0ABP8J2M1_9ACTN</name>
<feature type="compositionally biased region" description="Low complexity" evidence="1">
    <location>
        <begin position="23"/>
        <end position="45"/>
    </location>
</feature>
<evidence type="ECO:0008006" key="5">
    <source>
        <dbReference type="Google" id="ProtNLM"/>
    </source>
</evidence>
<dbReference type="Proteomes" id="UP001500635">
    <property type="component" value="Unassembled WGS sequence"/>
</dbReference>
<feature type="transmembrane region" description="Helical" evidence="2">
    <location>
        <begin position="111"/>
        <end position="135"/>
    </location>
</feature>
<feature type="compositionally biased region" description="Gly residues" evidence="1">
    <location>
        <begin position="8"/>
        <end position="22"/>
    </location>
</feature>
<dbReference type="EMBL" id="BAABFR010000003">
    <property type="protein sequence ID" value="GAA4383909.1"/>
    <property type="molecule type" value="Genomic_DNA"/>
</dbReference>
<reference evidence="4" key="1">
    <citation type="journal article" date="2019" name="Int. J. Syst. Evol. Microbiol.">
        <title>The Global Catalogue of Microorganisms (GCM) 10K type strain sequencing project: providing services to taxonomists for standard genome sequencing and annotation.</title>
        <authorList>
            <consortium name="The Broad Institute Genomics Platform"/>
            <consortium name="The Broad Institute Genome Sequencing Center for Infectious Disease"/>
            <person name="Wu L."/>
            <person name="Ma J."/>
        </authorList>
    </citation>
    <scope>NUCLEOTIDE SEQUENCE [LARGE SCALE GENOMIC DNA]</scope>
    <source>
        <strain evidence="4">JCM 17688</strain>
    </source>
</reference>
<keyword evidence="4" id="KW-1185">Reference proteome</keyword>
<evidence type="ECO:0000313" key="3">
    <source>
        <dbReference type="EMBL" id="GAA4383909.1"/>
    </source>
</evidence>
<comment type="caution">
    <text evidence="3">The sequence shown here is derived from an EMBL/GenBank/DDBJ whole genome shotgun (WGS) entry which is preliminary data.</text>
</comment>
<feature type="region of interest" description="Disordered" evidence="1">
    <location>
        <begin position="140"/>
        <end position="192"/>
    </location>
</feature>
<proteinExistence type="predicted"/>
<keyword evidence="2" id="KW-0472">Membrane</keyword>